<dbReference type="Gene3D" id="3.40.47.10">
    <property type="match status" value="2"/>
</dbReference>
<evidence type="ECO:0000256" key="1">
    <source>
        <dbReference type="ARBA" id="ARBA00008467"/>
    </source>
</evidence>
<dbReference type="SMART" id="SM00825">
    <property type="entry name" value="PKS_KS"/>
    <property type="match status" value="1"/>
</dbReference>
<dbReference type="SUPFAM" id="SSF54637">
    <property type="entry name" value="Thioesterase/thiol ester dehydrase-isomerase"/>
    <property type="match status" value="1"/>
</dbReference>
<dbReference type="EMBL" id="JACHXS010000012">
    <property type="protein sequence ID" value="MBB3224407.1"/>
    <property type="molecule type" value="Genomic_DNA"/>
</dbReference>
<evidence type="ECO:0000256" key="2">
    <source>
        <dbReference type="ARBA" id="ARBA00022679"/>
    </source>
</evidence>
<dbReference type="InterPro" id="IPR016039">
    <property type="entry name" value="Thiolase-like"/>
</dbReference>
<keyword evidence="5" id="KW-0012">Acyltransferase</keyword>
<evidence type="ECO:0000313" key="5">
    <source>
        <dbReference type="EMBL" id="MBB3224407.1"/>
    </source>
</evidence>
<dbReference type="Proteomes" id="UP000584325">
    <property type="component" value="Unassembled WGS sequence"/>
</dbReference>
<comment type="similarity">
    <text evidence="1 3">Belongs to the thiolase-like superfamily. Beta-ketoacyl-ACP synthases family.</text>
</comment>
<reference evidence="6 7" key="1">
    <citation type="submission" date="2019-05" db="EMBL/GenBank/DDBJ databases">
        <title>Draft Genome Sequences of Six Type Strains of the Genus Massilia.</title>
        <authorList>
            <person name="Miess H."/>
            <person name="Frediansyhah A."/>
            <person name="Gross H."/>
        </authorList>
    </citation>
    <scope>NUCLEOTIDE SEQUENCE [LARGE SCALE GENOMIC DNA]</scope>
    <source>
        <strain evidence="6 7">DSMZ 26121</strain>
    </source>
</reference>
<dbReference type="GO" id="GO:0005829">
    <property type="term" value="C:cytosol"/>
    <property type="evidence" value="ECO:0007669"/>
    <property type="project" value="TreeGrafter"/>
</dbReference>
<dbReference type="InterPro" id="IPR000794">
    <property type="entry name" value="Beta-ketoacyl_synthase"/>
</dbReference>
<dbReference type="AlphaFoldDB" id="A0A4P8HRU1"/>
<dbReference type="Pfam" id="PF00109">
    <property type="entry name" value="ketoacyl-synt"/>
    <property type="match status" value="1"/>
</dbReference>
<dbReference type="Pfam" id="PF02801">
    <property type="entry name" value="Ketoacyl-synt_C"/>
    <property type="match status" value="1"/>
</dbReference>
<dbReference type="InterPro" id="IPR016776">
    <property type="entry name" value="ApeP-like_dehydratase"/>
</dbReference>
<reference evidence="5 8" key="2">
    <citation type="submission" date="2020-08" db="EMBL/GenBank/DDBJ databases">
        <title>Genomic Encyclopedia of Type Strains, Phase III (KMG-III): the genomes of soil and plant-associated and newly described type strains.</title>
        <authorList>
            <person name="Whitman W."/>
        </authorList>
    </citation>
    <scope>NUCLEOTIDE SEQUENCE [LARGE SCALE GENOMIC DNA]</scope>
    <source>
        <strain evidence="5 8">CECT 7753</strain>
    </source>
</reference>
<sequence length="551" mass="56282">MNVYLNECGIVCALGTGLEEVRANLFAGTSGVLPTTDCSPGRELPLGQVRAALPSIDHLPAAQRSRNNALALAALAQIRPAVDAAIARFGADRVGVIVGTSTSGIAETEKALLHRVAHGDLAPGFHYGQQEMGSPAALLADELGVEGPAYVHSSACSSSAKAMASAARLIRMGLCDAVVAGGADSLCAFTVAGFSALESVSAVRCNPMSANRNGINIGEGAALFLLTREPAAVMLAGWGESSDGHHMSAPDPAGNGARIAMADALRRAGLQPADIDYINMHGTATQQNDAMESTVIAGLFGCEVPASSTKPFTGHTLGAAAAIEAALCWLALQPENARGALPPHLWDGAPDPALPALNLVPVGATLGRPLRHVLSTSFAFGGSNAVLVLGRAAPPARQAEAALPPVAEVLPHSGSMVLLDRLVSVDNDDLCAEVTIRPDSMFCDGAAVGAWVGIEYMAQAIAAHAGWLARRNGDPVKVGFLLGSRKYEAGVPAFAVGSVLRVHAHRALQGDNGLGAFECRIDAGGSTVATATVTVYQPDNVNEFLSGGTAA</sequence>
<dbReference type="GO" id="GO:0004315">
    <property type="term" value="F:3-oxoacyl-[acyl-carrier-protein] synthase activity"/>
    <property type="evidence" value="ECO:0007669"/>
    <property type="project" value="UniProtKB-EC"/>
</dbReference>
<gene>
    <name evidence="6" type="ORF">FCL38_13010</name>
    <name evidence="5" type="ORF">FHS02_005271</name>
</gene>
<evidence type="ECO:0000313" key="7">
    <source>
        <dbReference type="Proteomes" id="UP000298763"/>
    </source>
</evidence>
<dbReference type="NCBIfam" id="NF006618">
    <property type="entry name" value="PRK09185.1"/>
    <property type="match status" value="1"/>
</dbReference>
<dbReference type="EMBL" id="CP040017">
    <property type="protein sequence ID" value="QCP11234.1"/>
    <property type="molecule type" value="Genomic_DNA"/>
</dbReference>
<keyword evidence="7" id="KW-1185">Reference proteome</keyword>
<proteinExistence type="inferred from homology"/>
<dbReference type="GO" id="GO:0006633">
    <property type="term" value="P:fatty acid biosynthetic process"/>
    <property type="evidence" value="ECO:0007669"/>
    <property type="project" value="TreeGrafter"/>
</dbReference>
<dbReference type="InterPro" id="IPR014031">
    <property type="entry name" value="Ketoacyl_synth_C"/>
</dbReference>
<accession>A0A4P8HRU1</accession>
<dbReference type="Pfam" id="PF22817">
    <property type="entry name" value="ApeP-like"/>
    <property type="match status" value="1"/>
</dbReference>
<dbReference type="CDD" id="cd00834">
    <property type="entry name" value="KAS_I_II"/>
    <property type="match status" value="1"/>
</dbReference>
<protein>
    <submittedName>
        <fullName evidence="5">3-oxoacyl-[acyl-carrier-protein] synthase-1</fullName>
        <ecNumber evidence="5">2.3.1.41</ecNumber>
    </submittedName>
    <submittedName>
        <fullName evidence="6">Beta-ketoacyl-ACP synthase</fullName>
    </submittedName>
</protein>
<dbReference type="PROSITE" id="PS52004">
    <property type="entry name" value="KS3_2"/>
    <property type="match status" value="1"/>
</dbReference>
<dbReference type="InterPro" id="IPR020841">
    <property type="entry name" value="PKS_Beta-ketoAc_synthase_dom"/>
</dbReference>
<dbReference type="InterPro" id="IPR014030">
    <property type="entry name" value="Ketoacyl_synth_N"/>
</dbReference>
<evidence type="ECO:0000313" key="6">
    <source>
        <dbReference type="EMBL" id="QCP11234.1"/>
    </source>
</evidence>
<evidence type="ECO:0000313" key="8">
    <source>
        <dbReference type="Proteomes" id="UP000584325"/>
    </source>
</evidence>
<dbReference type="SUPFAM" id="SSF53901">
    <property type="entry name" value="Thiolase-like"/>
    <property type="match status" value="2"/>
</dbReference>
<feature type="domain" description="Ketosynthase family 3 (KS3)" evidence="4">
    <location>
        <begin position="1"/>
        <end position="391"/>
    </location>
</feature>
<organism evidence="5 8">
    <name type="scientific">Pseudoduganella umbonata</name>
    <dbReference type="NCBI Taxonomy" id="864828"/>
    <lineage>
        <taxon>Bacteria</taxon>
        <taxon>Pseudomonadati</taxon>
        <taxon>Pseudomonadota</taxon>
        <taxon>Betaproteobacteria</taxon>
        <taxon>Burkholderiales</taxon>
        <taxon>Oxalobacteraceae</taxon>
        <taxon>Telluria group</taxon>
        <taxon>Pseudoduganella</taxon>
    </lineage>
</organism>
<dbReference type="InterPro" id="IPR029069">
    <property type="entry name" value="HotDog_dom_sf"/>
</dbReference>
<dbReference type="CDD" id="cd01289">
    <property type="entry name" value="FabA_like"/>
    <property type="match status" value="1"/>
</dbReference>
<evidence type="ECO:0000259" key="4">
    <source>
        <dbReference type="PROSITE" id="PS52004"/>
    </source>
</evidence>
<keyword evidence="2 3" id="KW-0808">Transferase</keyword>
<dbReference type="EC" id="2.3.1.41" evidence="5"/>
<dbReference type="PANTHER" id="PTHR11712">
    <property type="entry name" value="POLYKETIDE SYNTHASE-RELATED"/>
    <property type="match status" value="1"/>
</dbReference>
<name>A0A4P8HRU1_9BURK</name>
<dbReference type="Gene3D" id="3.10.129.10">
    <property type="entry name" value="Hotdog Thioesterase"/>
    <property type="match status" value="1"/>
</dbReference>
<dbReference type="Proteomes" id="UP000298763">
    <property type="component" value="Chromosome"/>
</dbReference>
<dbReference type="OrthoDB" id="9808669at2"/>
<dbReference type="PANTHER" id="PTHR11712:SF320">
    <property type="entry name" value="BETA-KETOACYL SYNTHASE"/>
    <property type="match status" value="1"/>
</dbReference>
<evidence type="ECO:0000256" key="3">
    <source>
        <dbReference type="RuleBase" id="RU003694"/>
    </source>
</evidence>